<dbReference type="EMBL" id="HBIN01013958">
    <property type="protein sequence ID" value="CAE0440422.1"/>
    <property type="molecule type" value="Transcribed_RNA"/>
</dbReference>
<evidence type="ECO:0000313" key="2">
    <source>
        <dbReference type="EMBL" id="CAE0440422.1"/>
    </source>
</evidence>
<dbReference type="AlphaFoldDB" id="A0A6S8D689"/>
<name>A0A6S8D689_9STRA</name>
<gene>
    <name evidence="1" type="ORF">ASTO00021_LOCUS10555</name>
    <name evidence="2" type="ORF">ASTO00021_LOCUS10556</name>
</gene>
<proteinExistence type="predicted"/>
<dbReference type="EMBL" id="HBIN01013957">
    <property type="protein sequence ID" value="CAE0440421.1"/>
    <property type="molecule type" value="Transcribed_RNA"/>
</dbReference>
<accession>A0A6S8D689</accession>
<protein>
    <submittedName>
        <fullName evidence="2">Uncharacterized protein</fullName>
    </submittedName>
</protein>
<evidence type="ECO:0000313" key="1">
    <source>
        <dbReference type="EMBL" id="CAE0440421.1"/>
    </source>
</evidence>
<sequence length="232" mass="25600">MAIHFRTMKWMHENDTDADKIHSFNVLIAFVLNVPELKNLGLEHEIICPTLWILRHSTTTSDGEWSVASVELDKSLHVHDVDFYGEAPGGGNIDNDGKTPFIIISSSSTGAGQKTTRTIATVDYNELSFTSLKKSPIFTKPGQGTANNGVESLVHSIIADPLFTSNCHRSNLQDVVKKTRDLHPGGWTSSGLAVSGTRGVACVFTSNNRFQLFDMEDDEEDDDEDDDDDEDQ</sequence>
<organism evidence="2">
    <name type="scientific">Aplanochytrium stocchinoi</name>
    <dbReference type="NCBI Taxonomy" id="215587"/>
    <lineage>
        <taxon>Eukaryota</taxon>
        <taxon>Sar</taxon>
        <taxon>Stramenopiles</taxon>
        <taxon>Bigyra</taxon>
        <taxon>Labyrinthulomycetes</taxon>
        <taxon>Thraustochytrida</taxon>
        <taxon>Thraustochytriidae</taxon>
        <taxon>Aplanochytrium</taxon>
    </lineage>
</organism>
<reference evidence="2" key="1">
    <citation type="submission" date="2021-01" db="EMBL/GenBank/DDBJ databases">
        <authorList>
            <person name="Corre E."/>
            <person name="Pelletier E."/>
            <person name="Niang G."/>
            <person name="Scheremetjew M."/>
            <person name="Finn R."/>
            <person name="Kale V."/>
            <person name="Holt S."/>
            <person name="Cochrane G."/>
            <person name="Meng A."/>
            <person name="Brown T."/>
            <person name="Cohen L."/>
        </authorList>
    </citation>
    <scope>NUCLEOTIDE SEQUENCE</scope>
    <source>
        <strain evidence="2">GSBS06</strain>
    </source>
</reference>